<evidence type="ECO:0000313" key="2">
    <source>
        <dbReference type="EMBL" id="TEB08434.1"/>
    </source>
</evidence>
<dbReference type="EMBL" id="QFGA01000001">
    <property type="protein sequence ID" value="TEB08434.1"/>
    <property type="molecule type" value="Genomic_DNA"/>
</dbReference>
<proteinExistence type="predicted"/>
<feature type="transmembrane region" description="Helical" evidence="1">
    <location>
        <begin position="34"/>
        <end position="54"/>
    </location>
</feature>
<keyword evidence="1" id="KW-0812">Transmembrane</keyword>
<dbReference type="RefSeq" id="WP_134217154.1">
    <property type="nucleotide sequence ID" value="NZ_QFGA01000001.1"/>
</dbReference>
<name>A0A4Y7RHG9_9FIRM</name>
<keyword evidence="3" id="KW-1185">Reference proteome</keyword>
<dbReference type="Proteomes" id="UP000298324">
    <property type="component" value="Unassembled WGS sequence"/>
</dbReference>
<evidence type="ECO:0008006" key="4">
    <source>
        <dbReference type="Google" id="ProtNLM"/>
    </source>
</evidence>
<sequence>MAAALAWEVNKHFGRWAGKRWEYLAPLVEEISKTAAAVLFGGDILLTHLSFGAVEGFWEYFNRRNGYYAGLAALASHSIFGFITLSVYRFYGTLPPALGAAFLTHMAWNCLVVKLSAKRHNK</sequence>
<dbReference type="AlphaFoldDB" id="A0A4Y7RHG9"/>
<organism evidence="2 3">
    <name type="scientific">Pelotomaculum schinkii</name>
    <dbReference type="NCBI Taxonomy" id="78350"/>
    <lineage>
        <taxon>Bacteria</taxon>
        <taxon>Bacillati</taxon>
        <taxon>Bacillota</taxon>
        <taxon>Clostridia</taxon>
        <taxon>Eubacteriales</taxon>
        <taxon>Desulfotomaculaceae</taxon>
        <taxon>Pelotomaculum</taxon>
    </lineage>
</organism>
<comment type="caution">
    <text evidence="2">The sequence shown here is derived from an EMBL/GenBank/DDBJ whole genome shotgun (WGS) entry which is preliminary data.</text>
</comment>
<reference evidence="2 3" key="1">
    <citation type="journal article" date="2018" name="Environ. Microbiol.">
        <title>Novel energy conservation strategies and behaviour of Pelotomaculum schinkii driving syntrophic propionate catabolism.</title>
        <authorList>
            <person name="Hidalgo-Ahumada C.A.P."/>
            <person name="Nobu M.K."/>
            <person name="Narihiro T."/>
            <person name="Tamaki H."/>
            <person name="Liu W.T."/>
            <person name="Kamagata Y."/>
            <person name="Stams A.J.M."/>
            <person name="Imachi H."/>
            <person name="Sousa D.Z."/>
        </authorList>
    </citation>
    <scope>NUCLEOTIDE SEQUENCE [LARGE SCALE GENOMIC DNA]</scope>
    <source>
        <strain evidence="2 3">HH</strain>
    </source>
</reference>
<protein>
    <recommendedName>
        <fullName evidence="4">CAAX amino terminal protease self-immunity</fullName>
    </recommendedName>
</protein>
<feature type="transmembrane region" description="Helical" evidence="1">
    <location>
        <begin position="97"/>
        <end position="117"/>
    </location>
</feature>
<accession>A0A4Y7RHG9</accession>
<evidence type="ECO:0000313" key="3">
    <source>
        <dbReference type="Proteomes" id="UP000298324"/>
    </source>
</evidence>
<feature type="transmembrane region" description="Helical" evidence="1">
    <location>
        <begin position="66"/>
        <end position="91"/>
    </location>
</feature>
<keyword evidence="1" id="KW-0472">Membrane</keyword>
<keyword evidence="1" id="KW-1133">Transmembrane helix</keyword>
<evidence type="ECO:0000256" key="1">
    <source>
        <dbReference type="SAM" id="Phobius"/>
    </source>
</evidence>
<gene>
    <name evidence="2" type="ORF">Psch_01997</name>
</gene>